<dbReference type="AlphaFoldDB" id="A0AAQ0EWN2"/>
<accession>A0AAQ0EWN2</accession>
<evidence type="ECO:0000313" key="1">
    <source>
        <dbReference type="EMBL" id="QYD29665.1"/>
    </source>
</evidence>
<organism evidence="1 2">
    <name type="scientific">Enterobacter asburiae</name>
    <dbReference type="NCBI Taxonomy" id="61645"/>
    <lineage>
        <taxon>Bacteria</taxon>
        <taxon>Pseudomonadati</taxon>
        <taxon>Pseudomonadota</taxon>
        <taxon>Gammaproteobacteria</taxon>
        <taxon>Enterobacterales</taxon>
        <taxon>Enterobacteriaceae</taxon>
        <taxon>Enterobacter</taxon>
        <taxon>Enterobacter cloacae complex</taxon>
    </lineage>
</organism>
<geneLocation type="plasmid" evidence="1 2">
    <name>pWW19C-KPC2</name>
</geneLocation>
<dbReference type="EMBL" id="CP080110">
    <property type="protein sequence ID" value="QYD29665.1"/>
    <property type="molecule type" value="Genomic_DNA"/>
</dbReference>
<keyword evidence="1" id="KW-0614">Plasmid</keyword>
<reference evidence="1" key="1">
    <citation type="submission" date="2021-07" db="EMBL/GenBank/DDBJ databases">
        <title>Characterization of Emerging Pathogens Carrying KPC-2 Gene in IncP-6 Plasmids Isolated from Urban Sewage in Argentina.</title>
        <authorList>
            <person name="Ghiglione B."/>
            <person name="Haim M.S."/>
            <person name="Dropa M."/>
        </authorList>
    </citation>
    <scope>NUCLEOTIDE SEQUENCE</scope>
    <source>
        <strain evidence="1">WW-19C</strain>
        <plasmid evidence="1">pWW19C-KPC2</plasmid>
    </source>
</reference>
<dbReference type="Proteomes" id="UP000826990">
    <property type="component" value="Plasmid pWW19C-KPC2"/>
</dbReference>
<gene>
    <name evidence="1" type="ORF">KZX48_25875</name>
</gene>
<proteinExistence type="predicted"/>
<protein>
    <submittedName>
        <fullName evidence="1">Uncharacterized protein</fullName>
    </submittedName>
</protein>
<sequence>MHEQKDKKRRLGFMIGKSNATLPADEQTEAELDQEVLKLFYPNQCTKDTIGVASEFGN</sequence>
<dbReference type="RefSeq" id="WP_219773556.1">
    <property type="nucleotide sequence ID" value="NZ_CP080110.1"/>
</dbReference>
<name>A0AAQ0EWN2_ENTAS</name>
<evidence type="ECO:0000313" key="2">
    <source>
        <dbReference type="Proteomes" id="UP000826990"/>
    </source>
</evidence>